<proteinExistence type="predicted"/>
<comment type="caution">
    <text evidence="1">The sequence shown here is derived from an EMBL/GenBank/DDBJ whole genome shotgun (WGS) entry which is preliminary data.</text>
</comment>
<dbReference type="RefSeq" id="WP_163695803.1">
    <property type="nucleotide sequence ID" value="NZ_QXHD01000003.1"/>
</dbReference>
<accession>A0A6M0RDC0</accession>
<evidence type="ECO:0000313" key="1">
    <source>
        <dbReference type="EMBL" id="NEZ54299.1"/>
    </source>
</evidence>
<dbReference type="AlphaFoldDB" id="A0A6M0RDC0"/>
<protein>
    <submittedName>
        <fullName evidence="1">Uncharacterized protein</fullName>
    </submittedName>
</protein>
<name>A0A6M0RDC0_9CYAN</name>
<dbReference type="Proteomes" id="UP000481033">
    <property type="component" value="Unassembled WGS sequence"/>
</dbReference>
<keyword evidence="2" id="KW-1185">Reference proteome</keyword>
<organism evidence="1 2">
    <name type="scientific">Adonisia turfae CCMR0081</name>
    <dbReference type="NCBI Taxonomy" id="2292702"/>
    <lineage>
        <taxon>Bacteria</taxon>
        <taxon>Bacillati</taxon>
        <taxon>Cyanobacteriota</taxon>
        <taxon>Adonisia</taxon>
        <taxon>Adonisia turfae</taxon>
    </lineage>
</organism>
<evidence type="ECO:0000313" key="2">
    <source>
        <dbReference type="Proteomes" id="UP000481033"/>
    </source>
</evidence>
<gene>
    <name evidence="1" type="ORF">DXZ20_01000</name>
</gene>
<reference evidence="1 2" key="1">
    <citation type="journal article" date="2020" name="Microb. Ecol.">
        <title>Ecogenomics of the Marine Benthic Filamentous Cyanobacterium Adonisia.</title>
        <authorList>
            <person name="Walter J.M."/>
            <person name="Coutinho F.H."/>
            <person name="Leomil L."/>
            <person name="Hargreaves P.I."/>
            <person name="Campeao M.E."/>
            <person name="Vieira V.V."/>
            <person name="Silva B.S."/>
            <person name="Fistarol G.O."/>
            <person name="Salomon P.S."/>
            <person name="Sawabe T."/>
            <person name="Mino S."/>
            <person name="Hosokawa M."/>
            <person name="Miyashita H."/>
            <person name="Maruyama F."/>
            <person name="van Verk M.C."/>
            <person name="Dutilh B.E."/>
            <person name="Thompson C.C."/>
            <person name="Thompson F.L."/>
        </authorList>
    </citation>
    <scope>NUCLEOTIDE SEQUENCE [LARGE SCALE GENOMIC DNA]</scope>
    <source>
        <strain evidence="1 2">CCMR0081</strain>
    </source>
</reference>
<dbReference type="EMBL" id="QXHD01000003">
    <property type="protein sequence ID" value="NEZ54299.1"/>
    <property type="molecule type" value="Genomic_DNA"/>
</dbReference>
<sequence length="73" mass="7924">MLVSDQEAMIGSLHPGQIAPMGNATLPVNQLQTRLISLNNQAVEISIQDGFLEIKNLTDHTVFYAGSCLQPDD</sequence>